<accession>A0ABT9NEM4</accession>
<evidence type="ECO:0000313" key="9">
    <source>
        <dbReference type="EMBL" id="MDP9805498.1"/>
    </source>
</evidence>
<dbReference type="PANTHER" id="PTHR23402">
    <property type="entry name" value="PROTEASE FAMILY C15 PYROGLUTAMYL-PEPTIDASE I-RELATED"/>
    <property type="match status" value="1"/>
</dbReference>
<proteinExistence type="inferred from homology"/>
<dbReference type="RefSeq" id="WP_307681779.1">
    <property type="nucleotide sequence ID" value="NZ_JAUSQX010000001.1"/>
</dbReference>
<evidence type="ECO:0000256" key="1">
    <source>
        <dbReference type="ARBA" id="ARBA00006641"/>
    </source>
</evidence>
<comment type="caution">
    <text evidence="9">The sequence shown here is derived from an EMBL/GenBank/DDBJ whole genome shotgun (WGS) entry which is preliminary data.</text>
</comment>
<dbReference type="PANTHER" id="PTHR23402:SF1">
    <property type="entry name" value="PYROGLUTAMYL-PEPTIDASE I"/>
    <property type="match status" value="1"/>
</dbReference>
<dbReference type="InterPro" id="IPR016125">
    <property type="entry name" value="Peptidase_C15-like"/>
</dbReference>
<keyword evidence="4" id="KW-0645">Protease</keyword>
<dbReference type="Gene3D" id="3.40.630.20">
    <property type="entry name" value="Peptidase C15, pyroglutamyl peptidase I-like"/>
    <property type="match status" value="1"/>
</dbReference>
<keyword evidence="5 9" id="KW-0378">Hydrolase</keyword>
<dbReference type="InterPro" id="IPR000816">
    <property type="entry name" value="Peptidase_C15"/>
</dbReference>
<gene>
    <name evidence="9" type="ORF">J2S70_000080</name>
</gene>
<evidence type="ECO:0000256" key="6">
    <source>
        <dbReference type="ARBA" id="ARBA00022807"/>
    </source>
</evidence>
<keyword evidence="3" id="KW-0963">Cytoplasm</keyword>
<comment type="similarity">
    <text evidence="1">Belongs to the peptidase C15 family.</text>
</comment>
<organism evidence="9 10">
    <name type="scientific">Trueperella bonasi</name>
    <dbReference type="NCBI Taxonomy" id="312286"/>
    <lineage>
        <taxon>Bacteria</taxon>
        <taxon>Bacillati</taxon>
        <taxon>Actinomycetota</taxon>
        <taxon>Actinomycetes</taxon>
        <taxon>Actinomycetales</taxon>
        <taxon>Actinomycetaceae</taxon>
        <taxon>Trueperella</taxon>
    </lineage>
</organism>
<dbReference type="EMBL" id="JAUSQX010000001">
    <property type="protein sequence ID" value="MDP9805498.1"/>
    <property type="molecule type" value="Genomic_DNA"/>
</dbReference>
<dbReference type="PRINTS" id="PR00706">
    <property type="entry name" value="PYROGLUPTASE"/>
</dbReference>
<keyword evidence="10" id="KW-1185">Reference proteome</keyword>
<sequence>MRILLTAFGPFGSHTYNPTEHVARLVGQRWNRPEQFVVEILPVEYEAARQRVIGLGPFDVHLGLGLAADRDVPTLERFAMNRQDAPTPDNAGHVALGNSIDESAPLAFETTLPFRRLIESANATGYQLKESRTAGLYVCNTVLFCGIQTSKRAGFLHLPPAEAFSVEEGAKLVELLLVATLEEPC</sequence>
<dbReference type="InterPro" id="IPR036440">
    <property type="entry name" value="Peptidase_C15-like_sf"/>
</dbReference>
<keyword evidence="6" id="KW-0788">Thiol protease</keyword>
<evidence type="ECO:0000256" key="8">
    <source>
        <dbReference type="ARBA" id="ARBA00031559"/>
    </source>
</evidence>
<dbReference type="SUPFAM" id="SSF53182">
    <property type="entry name" value="Pyrrolidone carboxyl peptidase (pyroglutamate aminopeptidase)"/>
    <property type="match status" value="1"/>
</dbReference>
<reference evidence="9 10" key="1">
    <citation type="submission" date="2023-07" db="EMBL/GenBank/DDBJ databases">
        <title>Sequencing the genomes of 1000 actinobacteria strains.</title>
        <authorList>
            <person name="Klenk H.-P."/>
        </authorList>
    </citation>
    <scope>NUCLEOTIDE SEQUENCE [LARGE SCALE GENOMIC DNA]</scope>
    <source>
        <strain evidence="9 10">DSM 17163</strain>
    </source>
</reference>
<dbReference type="Pfam" id="PF01470">
    <property type="entry name" value="Peptidase_C15"/>
    <property type="match status" value="1"/>
</dbReference>
<evidence type="ECO:0000256" key="7">
    <source>
        <dbReference type="ARBA" id="ARBA00030836"/>
    </source>
</evidence>
<evidence type="ECO:0000256" key="3">
    <source>
        <dbReference type="ARBA" id="ARBA00022490"/>
    </source>
</evidence>
<dbReference type="GO" id="GO:0016920">
    <property type="term" value="F:pyroglutamyl-peptidase activity"/>
    <property type="evidence" value="ECO:0007669"/>
    <property type="project" value="UniProtKB-EC"/>
</dbReference>
<protein>
    <recommendedName>
        <fullName evidence="2">Pyrrolidone-carboxylate peptidase</fullName>
    </recommendedName>
    <alternativeName>
        <fullName evidence="7">5-oxoprolyl-peptidase</fullName>
    </alternativeName>
    <alternativeName>
        <fullName evidence="8">Pyroglutamyl-peptidase I</fullName>
    </alternativeName>
</protein>
<dbReference type="Proteomes" id="UP001243212">
    <property type="component" value="Unassembled WGS sequence"/>
</dbReference>
<name>A0ABT9NEM4_9ACTO</name>
<evidence type="ECO:0000313" key="10">
    <source>
        <dbReference type="Proteomes" id="UP001243212"/>
    </source>
</evidence>
<evidence type="ECO:0000256" key="5">
    <source>
        <dbReference type="ARBA" id="ARBA00022801"/>
    </source>
</evidence>
<evidence type="ECO:0000256" key="2">
    <source>
        <dbReference type="ARBA" id="ARBA00019191"/>
    </source>
</evidence>
<evidence type="ECO:0000256" key="4">
    <source>
        <dbReference type="ARBA" id="ARBA00022670"/>
    </source>
</evidence>